<comment type="caution">
    <text evidence="3">The sequence shown here is derived from an EMBL/GenBank/DDBJ whole genome shotgun (WGS) entry which is preliminary data.</text>
</comment>
<evidence type="ECO:0000313" key="4">
    <source>
        <dbReference type="Proteomes" id="UP001054252"/>
    </source>
</evidence>
<feature type="region of interest" description="Disordered" evidence="2">
    <location>
        <begin position="128"/>
        <end position="169"/>
    </location>
</feature>
<evidence type="ECO:0000256" key="1">
    <source>
        <dbReference type="ARBA" id="ARBA00022448"/>
    </source>
</evidence>
<name>A0AAV5JR20_9ROSI</name>
<dbReference type="Proteomes" id="UP001054252">
    <property type="component" value="Unassembled WGS sequence"/>
</dbReference>
<dbReference type="AlphaFoldDB" id="A0AAV5JR20"/>
<dbReference type="PANTHER" id="PTHR31752">
    <property type="entry name" value="AUXIN EFFLUX CARRIER COMPONENT 1B-RELATED"/>
    <property type="match status" value="1"/>
</dbReference>
<sequence length="169" mass="18591">MHHLVHAASFSLRVRWCQDPDHGAVLGDCRSIVSFKVDSNVVSFHGREFLETDAEIVEDGKLHVTLRKSNASRCSFAMTPRPSKLTGAKIYSLSSSRNPTSKGSNFNHSDFYSMMGIQGFPGRQSNFGPADLYPVQSSRGSTPRPSNFEENCTAMSPQNMVAPPSQHLS</sequence>
<dbReference type="PANTHER" id="PTHR31752:SF72">
    <property type="entry name" value="AUXIN EFFLUX CARRIER COMPONENT 3A"/>
    <property type="match status" value="1"/>
</dbReference>
<feature type="compositionally biased region" description="Polar residues" evidence="2">
    <location>
        <begin position="135"/>
        <end position="159"/>
    </location>
</feature>
<proteinExistence type="predicted"/>
<reference evidence="3 4" key="1">
    <citation type="journal article" date="2021" name="Commun. Biol.">
        <title>The genome of Shorea leprosula (Dipterocarpaceae) highlights the ecological relevance of drought in aseasonal tropical rainforests.</title>
        <authorList>
            <person name="Ng K.K.S."/>
            <person name="Kobayashi M.J."/>
            <person name="Fawcett J.A."/>
            <person name="Hatakeyama M."/>
            <person name="Paape T."/>
            <person name="Ng C.H."/>
            <person name="Ang C.C."/>
            <person name="Tnah L.H."/>
            <person name="Lee C.T."/>
            <person name="Nishiyama T."/>
            <person name="Sese J."/>
            <person name="O'Brien M.J."/>
            <person name="Copetti D."/>
            <person name="Mohd Noor M.I."/>
            <person name="Ong R.C."/>
            <person name="Putra M."/>
            <person name="Sireger I.Z."/>
            <person name="Indrioko S."/>
            <person name="Kosugi Y."/>
            <person name="Izuno A."/>
            <person name="Isagi Y."/>
            <person name="Lee S.L."/>
            <person name="Shimizu K.K."/>
        </authorList>
    </citation>
    <scope>NUCLEOTIDE SEQUENCE [LARGE SCALE GENOMIC DNA]</scope>
    <source>
        <strain evidence="3">214</strain>
    </source>
</reference>
<organism evidence="3 4">
    <name type="scientific">Rubroshorea leprosula</name>
    <dbReference type="NCBI Taxonomy" id="152421"/>
    <lineage>
        <taxon>Eukaryota</taxon>
        <taxon>Viridiplantae</taxon>
        <taxon>Streptophyta</taxon>
        <taxon>Embryophyta</taxon>
        <taxon>Tracheophyta</taxon>
        <taxon>Spermatophyta</taxon>
        <taxon>Magnoliopsida</taxon>
        <taxon>eudicotyledons</taxon>
        <taxon>Gunneridae</taxon>
        <taxon>Pentapetalae</taxon>
        <taxon>rosids</taxon>
        <taxon>malvids</taxon>
        <taxon>Malvales</taxon>
        <taxon>Dipterocarpaceae</taxon>
        <taxon>Rubroshorea</taxon>
    </lineage>
</organism>
<dbReference type="GO" id="GO:0005886">
    <property type="term" value="C:plasma membrane"/>
    <property type="evidence" value="ECO:0007669"/>
    <property type="project" value="TreeGrafter"/>
</dbReference>
<dbReference type="GO" id="GO:0010329">
    <property type="term" value="F:auxin efflux transmembrane transporter activity"/>
    <property type="evidence" value="ECO:0007669"/>
    <property type="project" value="TreeGrafter"/>
</dbReference>
<dbReference type="GO" id="GO:0005783">
    <property type="term" value="C:endoplasmic reticulum"/>
    <property type="evidence" value="ECO:0007669"/>
    <property type="project" value="TreeGrafter"/>
</dbReference>
<dbReference type="GO" id="GO:0009926">
    <property type="term" value="P:auxin polar transport"/>
    <property type="evidence" value="ECO:0007669"/>
    <property type="project" value="TreeGrafter"/>
</dbReference>
<evidence type="ECO:0000256" key="2">
    <source>
        <dbReference type="SAM" id="MobiDB-lite"/>
    </source>
</evidence>
<gene>
    <name evidence="3" type="ORF">SLEP1_g25673</name>
</gene>
<accession>A0AAV5JR20</accession>
<evidence type="ECO:0000313" key="3">
    <source>
        <dbReference type="EMBL" id="GKV14866.1"/>
    </source>
</evidence>
<keyword evidence="1" id="KW-0813">Transport</keyword>
<keyword evidence="4" id="KW-1185">Reference proteome</keyword>
<protein>
    <submittedName>
        <fullName evidence="3">Uncharacterized protein</fullName>
    </submittedName>
</protein>
<dbReference type="EMBL" id="BPVZ01000042">
    <property type="protein sequence ID" value="GKV14866.1"/>
    <property type="molecule type" value="Genomic_DNA"/>
</dbReference>
<dbReference type="InterPro" id="IPR051107">
    <property type="entry name" value="Auxin_Efflux_Carrier"/>
</dbReference>